<keyword evidence="2" id="KW-1185">Reference proteome</keyword>
<feature type="non-terminal residue" evidence="1">
    <location>
        <position position="1"/>
    </location>
</feature>
<gene>
    <name evidence="1" type="ORF">CLO192961_LOCUS60376</name>
</gene>
<dbReference type="Proteomes" id="UP000766486">
    <property type="component" value="Unassembled WGS sequence"/>
</dbReference>
<evidence type="ECO:0000313" key="2">
    <source>
        <dbReference type="Proteomes" id="UP000766486"/>
    </source>
</evidence>
<evidence type="ECO:0000313" key="1">
    <source>
        <dbReference type="EMBL" id="VUC21694.1"/>
    </source>
</evidence>
<dbReference type="EMBL" id="CABFNS010000435">
    <property type="protein sequence ID" value="VUC21694.1"/>
    <property type="molecule type" value="Genomic_DNA"/>
</dbReference>
<sequence>TIYEALPPCTAFIVYSGSGDPREMARLQQMQAQWRKEYNTPGSKWDQLSVKWTDVEEQALKKAAQRARAGIGFIGVK</sequence>
<organism evidence="1 2">
    <name type="scientific">Bionectria ochroleuca</name>
    <name type="common">Gliocladium roseum</name>
    <dbReference type="NCBI Taxonomy" id="29856"/>
    <lineage>
        <taxon>Eukaryota</taxon>
        <taxon>Fungi</taxon>
        <taxon>Dikarya</taxon>
        <taxon>Ascomycota</taxon>
        <taxon>Pezizomycotina</taxon>
        <taxon>Sordariomycetes</taxon>
        <taxon>Hypocreomycetidae</taxon>
        <taxon>Hypocreales</taxon>
        <taxon>Bionectriaceae</taxon>
        <taxon>Clonostachys</taxon>
    </lineage>
</organism>
<protein>
    <submittedName>
        <fullName evidence="1">Uncharacterized protein</fullName>
    </submittedName>
</protein>
<name>A0ABY6TUU3_BIOOC</name>
<accession>A0ABY6TUU3</accession>
<comment type="caution">
    <text evidence="1">The sequence shown here is derived from an EMBL/GenBank/DDBJ whole genome shotgun (WGS) entry which is preliminary data.</text>
</comment>
<proteinExistence type="predicted"/>
<reference evidence="1 2" key="1">
    <citation type="submission" date="2019-06" db="EMBL/GenBank/DDBJ databases">
        <authorList>
            <person name="Broberg M."/>
        </authorList>
    </citation>
    <scope>NUCLEOTIDE SEQUENCE [LARGE SCALE GENOMIC DNA]</scope>
</reference>